<keyword evidence="5 10" id="KW-1133">Transmembrane helix</keyword>
<keyword evidence="3 10" id="KW-0812">Transmembrane</keyword>
<dbReference type="Pfam" id="PF07884">
    <property type="entry name" value="VKOR"/>
    <property type="match status" value="1"/>
</dbReference>
<evidence type="ECO:0000259" key="11">
    <source>
        <dbReference type="SMART" id="SM00756"/>
    </source>
</evidence>
<feature type="transmembrane region" description="Helical" evidence="10">
    <location>
        <begin position="28"/>
        <end position="49"/>
    </location>
</feature>
<protein>
    <submittedName>
        <fullName evidence="12">Vitamin K epoxide reductase family protein</fullName>
    </submittedName>
</protein>
<accession>A0ABU4F003</accession>
<evidence type="ECO:0000313" key="12">
    <source>
        <dbReference type="EMBL" id="MDV7136839.1"/>
    </source>
</evidence>
<proteinExistence type="inferred from homology"/>
<dbReference type="EMBL" id="JAWLUM010000006">
    <property type="protein sequence ID" value="MDV7136839.1"/>
    <property type="molecule type" value="Genomic_DNA"/>
</dbReference>
<evidence type="ECO:0000256" key="3">
    <source>
        <dbReference type="ARBA" id="ARBA00022692"/>
    </source>
</evidence>
<evidence type="ECO:0000256" key="10">
    <source>
        <dbReference type="SAM" id="Phobius"/>
    </source>
</evidence>
<comment type="similarity">
    <text evidence="2">Belongs to the VKOR family.</text>
</comment>
<dbReference type="CDD" id="cd12922">
    <property type="entry name" value="VKOR_5"/>
    <property type="match status" value="1"/>
</dbReference>
<evidence type="ECO:0000256" key="5">
    <source>
        <dbReference type="ARBA" id="ARBA00022989"/>
    </source>
</evidence>
<feature type="domain" description="Vitamin K epoxide reductase" evidence="11">
    <location>
        <begin position="26"/>
        <end position="165"/>
    </location>
</feature>
<feature type="transmembrane region" description="Helical" evidence="10">
    <location>
        <begin position="182"/>
        <end position="209"/>
    </location>
</feature>
<dbReference type="InterPro" id="IPR012932">
    <property type="entry name" value="VKOR"/>
</dbReference>
<dbReference type="Gene3D" id="1.20.1440.130">
    <property type="entry name" value="VKOR domain"/>
    <property type="match status" value="1"/>
</dbReference>
<evidence type="ECO:0000256" key="1">
    <source>
        <dbReference type="ARBA" id="ARBA00004141"/>
    </source>
</evidence>
<dbReference type="InterPro" id="IPR038354">
    <property type="entry name" value="VKOR_sf"/>
</dbReference>
<feature type="transmembrane region" description="Helical" evidence="10">
    <location>
        <begin position="113"/>
        <end position="134"/>
    </location>
</feature>
<name>A0ABU4F003_WILMA</name>
<evidence type="ECO:0000256" key="8">
    <source>
        <dbReference type="ARBA" id="ARBA00023157"/>
    </source>
</evidence>
<sequence>MSSHLSGTADDPGVRDNPGERAVLFPRLLRWVLGVCGVIGLIAAFTLTVEKFELATDPDYTPTCSLNPIVNCGSIMDTPQAAVFGFPNSLLGIAGFTAVLAIAVLLTPATPAWIWISTQVGLSAAVVFVHWLIVQSLYEIGALCPYCMAVWIVVVVAFWYVTLRNLDQMIVRGRARRLVDAAISVHSVVPVVWVLTILTLIIIEFWWYWSTLG</sequence>
<feature type="transmembrane region" description="Helical" evidence="10">
    <location>
        <begin position="140"/>
        <end position="161"/>
    </location>
</feature>
<organism evidence="12 13">
    <name type="scientific">Williamsia marianensis</name>
    <dbReference type="NCBI Taxonomy" id="85044"/>
    <lineage>
        <taxon>Bacteria</taxon>
        <taxon>Bacillati</taxon>
        <taxon>Actinomycetota</taxon>
        <taxon>Actinomycetes</taxon>
        <taxon>Mycobacteriales</taxon>
        <taxon>Nocardiaceae</taxon>
        <taxon>Williamsia</taxon>
    </lineage>
</organism>
<comment type="caution">
    <text evidence="12">The sequence shown here is derived from an EMBL/GenBank/DDBJ whole genome shotgun (WGS) entry which is preliminary data.</text>
</comment>
<evidence type="ECO:0000256" key="2">
    <source>
        <dbReference type="ARBA" id="ARBA00006214"/>
    </source>
</evidence>
<evidence type="ECO:0000256" key="9">
    <source>
        <dbReference type="ARBA" id="ARBA00023284"/>
    </source>
</evidence>
<reference evidence="12 13" key="1">
    <citation type="submission" date="2023-10" db="EMBL/GenBank/DDBJ databases">
        <title>Development of a sustainable strategy for remediation of hydrocarbon-contaminated territories based on the waste exchange concept.</title>
        <authorList>
            <person name="Krivoruchko A."/>
        </authorList>
    </citation>
    <scope>NUCLEOTIDE SEQUENCE [LARGE SCALE GENOMIC DNA]</scope>
    <source>
        <strain evidence="12 13">IEGM 1236</strain>
    </source>
</reference>
<evidence type="ECO:0000313" key="13">
    <source>
        <dbReference type="Proteomes" id="UP001185792"/>
    </source>
</evidence>
<dbReference type="SMART" id="SM00756">
    <property type="entry name" value="VKc"/>
    <property type="match status" value="1"/>
</dbReference>
<evidence type="ECO:0000256" key="6">
    <source>
        <dbReference type="ARBA" id="ARBA00023002"/>
    </source>
</evidence>
<keyword evidence="13" id="KW-1185">Reference proteome</keyword>
<comment type="subcellular location">
    <subcellularLocation>
        <location evidence="1">Membrane</location>
        <topology evidence="1">Multi-pass membrane protein</topology>
    </subcellularLocation>
</comment>
<dbReference type="RefSeq" id="WP_156045719.1">
    <property type="nucleotide sequence ID" value="NZ_JAWLUM010000006.1"/>
</dbReference>
<evidence type="ECO:0000256" key="4">
    <source>
        <dbReference type="ARBA" id="ARBA00022719"/>
    </source>
</evidence>
<keyword evidence="7 10" id="KW-0472">Membrane</keyword>
<dbReference type="InterPro" id="IPR041714">
    <property type="entry name" value="VKOR_Actinobacteria"/>
</dbReference>
<evidence type="ECO:0000256" key="7">
    <source>
        <dbReference type="ARBA" id="ARBA00023136"/>
    </source>
</evidence>
<feature type="transmembrane region" description="Helical" evidence="10">
    <location>
        <begin position="86"/>
        <end position="106"/>
    </location>
</feature>
<keyword evidence="9" id="KW-0676">Redox-active center</keyword>
<gene>
    <name evidence="12" type="ORF">R4198_24375</name>
</gene>
<keyword evidence="6" id="KW-0560">Oxidoreductase</keyword>
<dbReference type="PANTHER" id="PTHR34573">
    <property type="entry name" value="VKC DOMAIN-CONTAINING PROTEIN"/>
    <property type="match status" value="1"/>
</dbReference>
<keyword evidence="8" id="KW-1015">Disulfide bond</keyword>
<keyword evidence="4" id="KW-0874">Quinone</keyword>
<dbReference type="PANTHER" id="PTHR34573:SF1">
    <property type="entry name" value="VITAMIN K EPOXIDE REDUCTASE DOMAIN-CONTAINING PROTEIN"/>
    <property type="match status" value="1"/>
</dbReference>
<dbReference type="Proteomes" id="UP001185792">
    <property type="component" value="Unassembled WGS sequence"/>
</dbReference>